<protein>
    <submittedName>
        <fullName evidence="1">Uncharacterized protein</fullName>
    </submittedName>
</protein>
<evidence type="ECO:0000313" key="2">
    <source>
        <dbReference type="Proteomes" id="UP001151760"/>
    </source>
</evidence>
<reference evidence="1" key="2">
    <citation type="submission" date="2022-01" db="EMBL/GenBank/DDBJ databases">
        <authorList>
            <person name="Yamashiro T."/>
            <person name="Shiraishi A."/>
            <person name="Satake H."/>
            <person name="Nakayama K."/>
        </authorList>
    </citation>
    <scope>NUCLEOTIDE SEQUENCE</scope>
</reference>
<keyword evidence="2" id="KW-1185">Reference proteome</keyword>
<comment type="caution">
    <text evidence="1">The sequence shown here is derived from an EMBL/GenBank/DDBJ whole genome shotgun (WGS) entry which is preliminary data.</text>
</comment>
<name>A0ABQ4YEU8_9ASTR</name>
<dbReference type="EMBL" id="BQNB010010364">
    <property type="protein sequence ID" value="GJS76275.1"/>
    <property type="molecule type" value="Genomic_DNA"/>
</dbReference>
<sequence length="71" mass="8164">MELLTIFIEEEEVEVDEEVEVEVEEEVEVEVEEEGSNPYQTETASVLVEYPFRGTCKESATSSHVCTYFTH</sequence>
<accession>A0ABQ4YEU8</accession>
<proteinExistence type="predicted"/>
<reference evidence="1" key="1">
    <citation type="journal article" date="2022" name="Int. J. Mol. Sci.">
        <title>Draft Genome of Tanacetum Coccineum: Genomic Comparison of Closely Related Tanacetum-Family Plants.</title>
        <authorList>
            <person name="Yamashiro T."/>
            <person name="Shiraishi A."/>
            <person name="Nakayama K."/>
            <person name="Satake H."/>
        </authorList>
    </citation>
    <scope>NUCLEOTIDE SEQUENCE</scope>
</reference>
<evidence type="ECO:0000313" key="1">
    <source>
        <dbReference type="EMBL" id="GJS76275.1"/>
    </source>
</evidence>
<gene>
    <name evidence="1" type="ORF">Tco_0726156</name>
</gene>
<dbReference type="Proteomes" id="UP001151760">
    <property type="component" value="Unassembled WGS sequence"/>
</dbReference>
<organism evidence="1 2">
    <name type="scientific">Tanacetum coccineum</name>
    <dbReference type="NCBI Taxonomy" id="301880"/>
    <lineage>
        <taxon>Eukaryota</taxon>
        <taxon>Viridiplantae</taxon>
        <taxon>Streptophyta</taxon>
        <taxon>Embryophyta</taxon>
        <taxon>Tracheophyta</taxon>
        <taxon>Spermatophyta</taxon>
        <taxon>Magnoliopsida</taxon>
        <taxon>eudicotyledons</taxon>
        <taxon>Gunneridae</taxon>
        <taxon>Pentapetalae</taxon>
        <taxon>asterids</taxon>
        <taxon>campanulids</taxon>
        <taxon>Asterales</taxon>
        <taxon>Asteraceae</taxon>
        <taxon>Asteroideae</taxon>
        <taxon>Anthemideae</taxon>
        <taxon>Anthemidinae</taxon>
        <taxon>Tanacetum</taxon>
    </lineage>
</organism>